<dbReference type="InterPro" id="IPR007274">
    <property type="entry name" value="Cop_transporter"/>
</dbReference>
<dbReference type="OrthoDB" id="73901at2759"/>
<proteinExistence type="inferred from homology"/>
<dbReference type="Proteomes" id="UP001063166">
    <property type="component" value="Unassembled WGS sequence"/>
</dbReference>
<keyword evidence="2 5" id="KW-0812">Transmembrane</keyword>
<dbReference type="GO" id="GO:0005375">
    <property type="term" value="F:copper ion transmembrane transporter activity"/>
    <property type="evidence" value="ECO:0007669"/>
    <property type="project" value="UniProtKB-UniRule"/>
</dbReference>
<reference evidence="7" key="1">
    <citation type="submission" date="2022-07" db="EMBL/GenBank/DDBJ databases">
        <title>The genome of Lyophyllum shimeji provides insight into the initial evolution of ectomycorrhizal fungal genome.</title>
        <authorList>
            <person name="Kobayashi Y."/>
            <person name="Shibata T."/>
            <person name="Hirakawa H."/>
            <person name="Shigenobu S."/>
            <person name="Nishiyama T."/>
            <person name="Yamada A."/>
            <person name="Hasebe M."/>
            <person name="Kawaguchi M."/>
        </authorList>
    </citation>
    <scope>NUCLEOTIDE SEQUENCE</scope>
    <source>
        <strain evidence="7">AT787</strain>
    </source>
</reference>
<keyword evidence="5" id="KW-0186">Copper</keyword>
<organism evidence="7 8">
    <name type="scientific">Lyophyllum shimeji</name>
    <name type="common">Hon-shimeji</name>
    <name type="synonym">Tricholoma shimeji</name>
    <dbReference type="NCBI Taxonomy" id="47721"/>
    <lineage>
        <taxon>Eukaryota</taxon>
        <taxon>Fungi</taxon>
        <taxon>Dikarya</taxon>
        <taxon>Basidiomycota</taxon>
        <taxon>Agaricomycotina</taxon>
        <taxon>Agaricomycetes</taxon>
        <taxon>Agaricomycetidae</taxon>
        <taxon>Agaricales</taxon>
        <taxon>Tricholomatineae</taxon>
        <taxon>Lyophyllaceae</taxon>
        <taxon>Lyophyllum</taxon>
    </lineage>
</organism>
<keyword evidence="5" id="KW-0813">Transport</keyword>
<feature type="transmembrane region" description="Helical" evidence="5">
    <location>
        <begin position="62"/>
        <end position="80"/>
    </location>
</feature>
<feature type="transmembrane region" description="Helical" evidence="5">
    <location>
        <begin position="146"/>
        <end position="170"/>
    </location>
</feature>
<comment type="caution">
    <text evidence="7">The sequence shown here is derived from an EMBL/GenBank/DDBJ whole genome shotgun (WGS) entry which is preliminary data.</text>
</comment>
<gene>
    <name evidence="7" type="ORF">LshimejAT787_2600360</name>
</gene>
<dbReference type="EMBL" id="BRPK01000026">
    <property type="protein sequence ID" value="GLB45703.1"/>
    <property type="molecule type" value="Genomic_DNA"/>
</dbReference>
<keyword evidence="5" id="KW-0187">Copper transport</keyword>
<keyword evidence="8" id="KW-1185">Reference proteome</keyword>
<keyword evidence="4 5" id="KW-0472">Membrane</keyword>
<evidence type="ECO:0000256" key="3">
    <source>
        <dbReference type="ARBA" id="ARBA00022989"/>
    </source>
</evidence>
<evidence type="ECO:0000256" key="2">
    <source>
        <dbReference type="ARBA" id="ARBA00022692"/>
    </source>
</evidence>
<evidence type="ECO:0000256" key="1">
    <source>
        <dbReference type="ARBA" id="ARBA00004141"/>
    </source>
</evidence>
<evidence type="ECO:0000313" key="8">
    <source>
        <dbReference type="Proteomes" id="UP001063166"/>
    </source>
</evidence>
<dbReference type="GO" id="GO:0005886">
    <property type="term" value="C:plasma membrane"/>
    <property type="evidence" value="ECO:0007669"/>
    <property type="project" value="TreeGrafter"/>
</dbReference>
<comment type="similarity">
    <text evidence="5">Belongs to the copper transporter (Ctr) (TC 1.A.56) family. SLC31A subfamily.</text>
</comment>
<feature type="signal peptide" evidence="6">
    <location>
        <begin position="1"/>
        <end position="21"/>
    </location>
</feature>
<evidence type="ECO:0000256" key="4">
    <source>
        <dbReference type="ARBA" id="ARBA00023136"/>
    </source>
</evidence>
<protein>
    <recommendedName>
        <fullName evidence="5">Copper transport protein</fullName>
    </recommendedName>
</protein>
<dbReference type="PANTHER" id="PTHR12483">
    <property type="entry name" value="SOLUTE CARRIER FAMILY 31 COPPER TRANSPORTERS"/>
    <property type="match status" value="1"/>
</dbReference>
<dbReference type="AlphaFoldDB" id="A0A9P3Q137"/>
<evidence type="ECO:0000256" key="5">
    <source>
        <dbReference type="RuleBase" id="RU367022"/>
    </source>
</evidence>
<keyword evidence="5" id="KW-0406">Ion transport</keyword>
<evidence type="ECO:0000313" key="7">
    <source>
        <dbReference type="EMBL" id="GLB45703.1"/>
    </source>
</evidence>
<comment type="subcellular location">
    <subcellularLocation>
        <location evidence="1 5">Membrane</location>
        <topology evidence="1 5">Multi-pass membrane protein</topology>
    </subcellularLocation>
</comment>
<feature type="chain" id="PRO_5040285950" description="Copper transport protein" evidence="6">
    <location>
        <begin position="22"/>
        <end position="202"/>
    </location>
</feature>
<dbReference type="Pfam" id="PF04145">
    <property type="entry name" value="Ctr"/>
    <property type="match status" value="1"/>
</dbReference>
<keyword evidence="6" id="KW-0732">Signal</keyword>
<accession>A0A9P3Q137</accession>
<name>A0A9P3Q137_LYOSH</name>
<feature type="transmembrane region" description="Helical" evidence="5">
    <location>
        <begin position="115"/>
        <end position="134"/>
    </location>
</feature>
<dbReference type="PANTHER" id="PTHR12483:SF27">
    <property type="entry name" value="COPPER TRANSPORT PROTEIN CTR1"/>
    <property type="match status" value="1"/>
</dbReference>
<evidence type="ECO:0000256" key="6">
    <source>
        <dbReference type="SAM" id="SignalP"/>
    </source>
</evidence>
<sequence length="202" mass="22209">MPFLPLLPLLLLTHLLPFATAHSSNGLDPNMDMPMPLAHGTMTSFLHFTPGDTLWLDGWVPGRAQTLFGACVGLFLLGVAERWVRALRAGVEGAIRRETRREEKEKESVRLGDVVLMRAGTGTVAPFVVGHAWARFVLQCAQAALTVLFMLAVMTFQVSFILSIVIGLGVGEAMYGRFIDAVMARVHGEDEGREVRLEHKTQ</sequence>
<keyword evidence="3 5" id="KW-1133">Transmembrane helix</keyword>